<comment type="subunit">
    <text evidence="13">Component of a complex composed of cytochrome b5, NADH-cytochrome b5 reductase (CYB5R3) and MTARC2.</text>
</comment>
<dbReference type="InterPro" id="IPR011037">
    <property type="entry name" value="Pyrv_Knase-like_insert_dom_sf"/>
</dbReference>
<comment type="function">
    <text evidence="16">Catalyzes the reduction of N-oxygenated molecules, acting as a counterpart of cytochrome P450 and flavin-containing monooxygenases in metabolic cycles. As a component of prodrug-converting system, reduces a multitude of N-hydroxylated prodrugs particularly amidoximes, leading to increased drug bioavailability. May be involved in mitochondrial N(omega)-hydroxy-L-arginine (NOHA) reduction, regulating endogenous nitric oxide levels and biosynthesis. Postulated to cleave the N-OH bond of N-hydroxylated substrates in concert with electron transfer from NADH to cytochrome b5 reductase then to cytochrome b5, the ultimate electron donor that primes the active site for substrate reduction.</text>
</comment>
<accession>A0A7J8BAD3</accession>
<evidence type="ECO:0000313" key="21">
    <source>
        <dbReference type="Proteomes" id="UP000593571"/>
    </source>
</evidence>
<evidence type="ECO:0000256" key="16">
    <source>
        <dbReference type="ARBA" id="ARBA00045150"/>
    </source>
</evidence>
<comment type="catalytic activity">
    <reaction evidence="17">
        <text>N(omega)-hydroxy-L-arginine + 2 Fe(II)-[cytochrome b5] + 2 H(+) = L-arginine + 2 Fe(III)-[cytochrome b5] + H2O</text>
        <dbReference type="Rhea" id="RHEA:61644"/>
        <dbReference type="Rhea" id="RHEA-COMP:10438"/>
        <dbReference type="Rhea" id="RHEA-COMP:10439"/>
        <dbReference type="ChEBI" id="CHEBI:15377"/>
        <dbReference type="ChEBI" id="CHEBI:15378"/>
        <dbReference type="ChEBI" id="CHEBI:29033"/>
        <dbReference type="ChEBI" id="CHEBI:29034"/>
        <dbReference type="ChEBI" id="CHEBI:32682"/>
        <dbReference type="ChEBI" id="CHEBI:60107"/>
    </reaction>
    <physiologicalReaction direction="left-to-right" evidence="17">
        <dbReference type="Rhea" id="RHEA:61645"/>
    </physiologicalReaction>
</comment>
<evidence type="ECO:0000256" key="3">
    <source>
        <dbReference type="ARBA" id="ARBA00004450"/>
    </source>
</evidence>
<keyword evidence="18" id="KW-0812">Transmembrane</keyword>
<evidence type="ECO:0000256" key="12">
    <source>
        <dbReference type="ARBA" id="ARBA00023140"/>
    </source>
</evidence>
<evidence type="ECO:0000256" key="8">
    <source>
        <dbReference type="ARBA" id="ARBA00022946"/>
    </source>
</evidence>
<dbReference type="GO" id="GO:0005741">
    <property type="term" value="C:mitochondrial outer membrane"/>
    <property type="evidence" value="ECO:0007669"/>
    <property type="project" value="UniProtKB-SubCell"/>
</dbReference>
<keyword evidence="7" id="KW-0832">Ubl conjugation</keyword>
<evidence type="ECO:0000256" key="7">
    <source>
        <dbReference type="ARBA" id="ARBA00022843"/>
    </source>
</evidence>
<keyword evidence="21" id="KW-1185">Reference proteome</keyword>
<dbReference type="SUPFAM" id="SSF141673">
    <property type="entry name" value="MOSC N-terminal domain-like"/>
    <property type="match status" value="1"/>
</dbReference>
<evidence type="ECO:0000256" key="6">
    <source>
        <dbReference type="ARBA" id="ARBA00022787"/>
    </source>
</evidence>
<reference evidence="20 21" key="1">
    <citation type="journal article" date="2020" name="Nature">
        <title>Six reference-quality genomes reveal evolution of bat adaptations.</title>
        <authorList>
            <person name="Jebb D."/>
            <person name="Huang Z."/>
            <person name="Pippel M."/>
            <person name="Hughes G.M."/>
            <person name="Lavrichenko K."/>
            <person name="Devanna P."/>
            <person name="Winkler S."/>
            <person name="Jermiin L.S."/>
            <person name="Skirmuntt E.C."/>
            <person name="Katzourakis A."/>
            <person name="Burkitt-Gray L."/>
            <person name="Ray D.A."/>
            <person name="Sullivan K.A.M."/>
            <person name="Roscito J.G."/>
            <person name="Kirilenko B.M."/>
            <person name="Davalos L.M."/>
            <person name="Corthals A.P."/>
            <person name="Power M.L."/>
            <person name="Jones G."/>
            <person name="Ransome R.D."/>
            <person name="Dechmann D.K.N."/>
            <person name="Locatelli A.G."/>
            <person name="Puechmaille S.J."/>
            <person name="Fedrigo O."/>
            <person name="Jarvis E.D."/>
            <person name="Hiller M."/>
            <person name="Vernes S.C."/>
            <person name="Myers E.W."/>
            <person name="Teeling E.C."/>
        </authorList>
    </citation>
    <scope>NUCLEOTIDE SEQUENCE [LARGE SCALE GENOMIC DNA]</scope>
    <source>
        <strain evidence="20">MRouAeg1</strain>
        <tissue evidence="20">Muscle</tissue>
    </source>
</reference>
<dbReference type="PROSITE" id="PS51340">
    <property type="entry name" value="MOSC"/>
    <property type="match status" value="1"/>
</dbReference>
<comment type="caution">
    <text evidence="20">The sequence shown here is derived from an EMBL/GenBank/DDBJ whole genome shotgun (WGS) entry which is preliminary data.</text>
</comment>
<keyword evidence="10" id="KW-0496">Mitochondrion</keyword>
<comment type="cofactor">
    <cofactor evidence="1">
        <name>Mo-molybdopterin</name>
        <dbReference type="ChEBI" id="CHEBI:71302"/>
    </cofactor>
</comment>
<keyword evidence="5" id="KW-0500">Molybdenum</keyword>
<evidence type="ECO:0000313" key="20">
    <source>
        <dbReference type="EMBL" id="KAF6395471.1"/>
    </source>
</evidence>
<evidence type="ECO:0000256" key="15">
    <source>
        <dbReference type="ARBA" id="ARBA00041408"/>
    </source>
</evidence>
<evidence type="ECO:0000256" key="18">
    <source>
        <dbReference type="SAM" id="Phobius"/>
    </source>
</evidence>
<dbReference type="InterPro" id="IPR005302">
    <property type="entry name" value="MoCF_Sase_C"/>
</dbReference>
<evidence type="ECO:0000256" key="2">
    <source>
        <dbReference type="ARBA" id="ARBA00004275"/>
    </source>
</evidence>
<evidence type="ECO:0000256" key="17">
    <source>
        <dbReference type="ARBA" id="ARBA00049341"/>
    </source>
</evidence>
<dbReference type="OrthoDB" id="17255at2759"/>
<organism evidence="20 21">
    <name type="scientific">Rousettus aegyptiacus</name>
    <name type="common">Egyptian fruit bat</name>
    <name type="synonym">Pteropus aegyptiacus</name>
    <dbReference type="NCBI Taxonomy" id="9407"/>
    <lineage>
        <taxon>Eukaryota</taxon>
        <taxon>Metazoa</taxon>
        <taxon>Chordata</taxon>
        <taxon>Craniata</taxon>
        <taxon>Vertebrata</taxon>
        <taxon>Euteleostomi</taxon>
        <taxon>Mammalia</taxon>
        <taxon>Eutheria</taxon>
        <taxon>Laurasiatheria</taxon>
        <taxon>Chiroptera</taxon>
        <taxon>Yinpterochiroptera</taxon>
        <taxon>Pteropodoidea</taxon>
        <taxon>Pteropodidae</taxon>
        <taxon>Rousettinae</taxon>
        <taxon>Rousettus</taxon>
    </lineage>
</organism>
<dbReference type="GO" id="GO:0042126">
    <property type="term" value="P:nitrate metabolic process"/>
    <property type="evidence" value="ECO:0007669"/>
    <property type="project" value="TreeGrafter"/>
</dbReference>
<sequence length="341" mass="38017">MGAAASSARAALGLPALRPGLGAQPRPAWLAAAALGLVALGTLVWLRARPRRRRRLQQVGTVQQLYIYPVKSCKAVAVSEAECTALGLCRGHLRDRFWMVTKKDGHMVTARQEPRLVLVSVTCEDDSLIFRAPGVDQLILPSKMPSSHTVHDCRVFGLDIQGRDCGDEAAQWFTDFLKTEAFRLVQFEKNMKARPSGKILPGMRHNYQVAYPDCSPVMILSEASLADLNTRLAKKVKMEIFRPNIVVTGCEAFEEDTWDELLIGNVEMKKVLACPRCIMSTVDPDTGIIDRKEPLETLKSYRLCDPSEKHLYKSSPLFGNYFLVEKVGSLRVGDPVYRMVQ</sequence>
<keyword evidence="9" id="KW-0560">Oxidoreductase</keyword>
<evidence type="ECO:0000256" key="4">
    <source>
        <dbReference type="ARBA" id="ARBA00022499"/>
    </source>
</evidence>
<dbReference type="EMBL" id="JACASE010000018">
    <property type="protein sequence ID" value="KAF6395471.1"/>
    <property type="molecule type" value="Genomic_DNA"/>
</dbReference>
<dbReference type="Pfam" id="PF03476">
    <property type="entry name" value="MOSC_N"/>
    <property type="match status" value="1"/>
</dbReference>
<evidence type="ECO:0000256" key="9">
    <source>
        <dbReference type="ARBA" id="ARBA00023002"/>
    </source>
</evidence>
<feature type="domain" description="MOSC" evidence="19">
    <location>
        <begin position="193"/>
        <end position="339"/>
    </location>
</feature>
<dbReference type="PANTHER" id="PTHR14237">
    <property type="entry name" value="MOLYBDOPTERIN COFACTOR SULFURASE MOSC"/>
    <property type="match status" value="1"/>
</dbReference>
<evidence type="ECO:0000256" key="1">
    <source>
        <dbReference type="ARBA" id="ARBA00001924"/>
    </source>
</evidence>
<keyword evidence="8" id="KW-0809">Transit peptide</keyword>
<dbReference type="GO" id="GO:0030151">
    <property type="term" value="F:molybdenum ion binding"/>
    <property type="evidence" value="ECO:0007669"/>
    <property type="project" value="InterPro"/>
</dbReference>
<keyword evidence="11 18" id="KW-0472">Membrane</keyword>
<keyword evidence="6" id="KW-1000">Mitochondrion outer membrane</keyword>
<dbReference type="GO" id="GO:0005743">
    <property type="term" value="C:mitochondrial inner membrane"/>
    <property type="evidence" value="ECO:0007669"/>
    <property type="project" value="TreeGrafter"/>
</dbReference>
<dbReference type="GO" id="GO:0043546">
    <property type="term" value="F:molybdopterin cofactor binding"/>
    <property type="evidence" value="ECO:0007669"/>
    <property type="project" value="TreeGrafter"/>
</dbReference>
<dbReference type="PANTHER" id="PTHR14237:SF27">
    <property type="entry name" value="MITOCHONDRIAL AMIDOXIME REDUCING COMPONENT 2"/>
    <property type="match status" value="1"/>
</dbReference>
<evidence type="ECO:0000256" key="5">
    <source>
        <dbReference type="ARBA" id="ARBA00022505"/>
    </source>
</evidence>
<dbReference type="InterPro" id="IPR005303">
    <property type="entry name" value="MOCOS_middle"/>
</dbReference>
<evidence type="ECO:0000256" key="11">
    <source>
        <dbReference type="ARBA" id="ARBA00023136"/>
    </source>
</evidence>
<keyword evidence="4" id="KW-1017">Isopeptide bond</keyword>
<dbReference type="Pfam" id="PF03473">
    <property type="entry name" value="MOSC"/>
    <property type="match status" value="1"/>
</dbReference>
<evidence type="ECO:0000256" key="13">
    <source>
        <dbReference type="ARBA" id="ARBA00038676"/>
    </source>
</evidence>
<evidence type="ECO:0000259" key="19">
    <source>
        <dbReference type="PROSITE" id="PS51340"/>
    </source>
</evidence>
<proteinExistence type="predicted"/>
<name>A0A7J8BAD3_ROUAE</name>
<evidence type="ECO:0000256" key="10">
    <source>
        <dbReference type="ARBA" id="ARBA00023128"/>
    </source>
</evidence>
<protein>
    <recommendedName>
        <fullName evidence="14">Mitochondrial amidoxime reducing component 2</fullName>
    </recommendedName>
    <alternativeName>
        <fullName evidence="15">Molybdenum cofactor sulfurase C-terminal domain-containing protein 2</fullName>
    </alternativeName>
</protein>
<comment type="subcellular location">
    <subcellularLocation>
        <location evidence="3">Mitochondrion outer membrane</location>
        <topology evidence="3">Peripheral membrane protein</topology>
    </subcellularLocation>
    <subcellularLocation>
        <location evidence="2">Peroxisome</location>
    </subcellularLocation>
</comment>
<dbReference type="GO" id="GO:0005777">
    <property type="term" value="C:peroxisome"/>
    <property type="evidence" value="ECO:0007669"/>
    <property type="project" value="UniProtKB-SubCell"/>
</dbReference>
<dbReference type="SUPFAM" id="SSF50800">
    <property type="entry name" value="PK beta-barrel domain-like"/>
    <property type="match status" value="1"/>
</dbReference>
<keyword evidence="18" id="KW-1133">Transmembrane helix</keyword>
<dbReference type="AlphaFoldDB" id="A0A7J8BAD3"/>
<dbReference type="GO" id="GO:0008940">
    <property type="term" value="F:nitrate reductase activity"/>
    <property type="evidence" value="ECO:0007669"/>
    <property type="project" value="TreeGrafter"/>
</dbReference>
<dbReference type="Proteomes" id="UP000593571">
    <property type="component" value="Unassembled WGS sequence"/>
</dbReference>
<dbReference type="GO" id="GO:0030170">
    <property type="term" value="F:pyridoxal phosphate binding"/>
    <property type="evidence" value="ECO:0007669"/>
    <property type="project" value="InterPro"/>
</dbReference>
<feature type="transmembrane region" description="Helical" evidence="18">
    <location>
        <begin position="28"/>
        <end position="46"/>
    </location>
</feature>
<keyword evidence="12" id="KW-0576">Peroxisome</keyword>
<evidence type="ECO:0000256" key="14">
    <source>
        <dbReference type="ARBA" id="ARBA00040535"/>
    </source>
</evidence>
<gene>
    <name evidence="20" type="ORF">HJG63_013009</name>
</gene>